<evidence type="ECO:0000313" key="12">
    <source>
        <dbReference type="EMBL" id="MCF6138128.1"/>
    </source>
</evidence>
<dbReference type="SUPFAM" id="SSF52540">
    <property type="entry name" value="P-loop containing nucleoside triphosphate hydrolases"/>
    <property type="match status" value="1"/>
</dbReference>
<dbReference type="InterPro" id="IPR027417">
    <property type="entry name" value="P-loop_NTPase"/>
</dbReference>
<dbReference type="EMBL" id="JAKIJS010000001">
    <property type="protein sequence ID" value="MCF6138128.1"/>
    <property type="molecule type" value="Genomic_DNA"/>
</dbReference>
<gene>
    <name evidence="12" type="primary">yihA</name>
    <name evidence="10" type="synonym">engB</name>
    <name evidence="12" type="ORF">L2716_10365</name>
</gene>
<sequence>MKINTAELIISAVKKEQYPNDLKPEIALAGRSNVGKSSFINKMINRKSLARTSSKPGKTQTLNFYLLNEKMYFVDVPGYGFAKVSKKERDAWGRMIEEYIMESKDLKAVVLLVDIRHAPSKEDQMMYEWLNHFEIPVLVVATKADKIPKGKHQKHIKVIRETLKMEKGTVVLPFSSETSFGKEKVWSTIESQL</sequence>
<dbReference type="PANTHER" id="PTHR11649:SF13">
    <property type="entry name" value="ENGB-TYPE G DOMAIN-CONTAINING PROTEIN"/>
    <property type="match status" value="1"/>
</dbReference>
<evidence type="ECO:0000256" key="1">
    <source>
        <dbReference type="ARBA" id="ARBA00001946"/>
    </source>
</evidence>
<dbReference type="Pfam" id="PF01926">
    <property type="entry name" value="MMR_HSR1"/>
    <property type="match status" value="1"/>
</dbReference>
<evidence type="ECO:0000256" key="8">
    <source>
        <dbReference type="ARBA" id="ARBA00023210"/>
    </source>
</evidence>
<evidence type="ECO:0000256" key="2">
    <source>
        <dbReference type="ARBA" id="ARBA00009638"/>
    </source>
</evidence>
<evidence type="ECO:0000256" key="7">
    <source>
        <dbReference type="ARBA" id="ARBA00023134"/>
    </source>
</evidence>
<dbReference type="InterPro" id="IPR006073">
    <property type="entry name" value="GTP-bd"/>
</dbReference>
<dbReference type="Proteomes" id="UP001649381">
    <property type="component" value="Unassembled WGS sequence"/>
</dbReference>
<dbReference type="InterPro" id="IPR019987">
    <property type="entry name" value="GTP-bd_ribosome_bio_YsxC"/>
</dbReference>
<name>A0ABS9H2U7_9BACL</name>
<evidence type="ECO:0000256" key="10">
    <source>
        <dbReference type="HAMAP-Rule" id="MF_00321"/>
    </source>
</evidence>
<proteinExistence type="inferred from homology"/>
<reference evidence="12 13" key="1">
    <citation type="submission" date="2022-01" db="EMBL/GenBank/DDBJ databases">
        <title>Alkalihalobacillus sp. EGI L200015, a novel bacterium isolated from a salt lake sediment.</title>
        <authorList>
            <person name="Gao L."/>
            <person name="Fang B.-Z."/>
            <person name="Li W.-J."/>
        </authorList>
    </citation>
    <scope>NUCLEOTIDE SEQUENCE [LARGE SCALE GENOMIC DNA]</scope>
    <source>
        <strain evidence="12 13">KCTC 12718</strain>
    </source>
</reference>
<accession>A0ABS9H2U7</accession>
<evidence type="ECO:0000259" key="11">
    <source>
        <dbReference type="PROSITE" id="PS51706"/>
    </source>
</evidence>
<keyword evidence="9 10" id="KW-0131">Cell cycle</keyword>
<dbReference type="PROSITE" id="PS51706">
    <property type="entry name" value="G_ENGB"/>
    <property type="match status" value="1"/>
</dbReference>
<keyword evidence="13" id="KW-1185">Reference proteome</keyword>
<keyword evidence="7 10" id="KW-0342">GTP-binding</keyword>
<evidence type="ECO:0000256" key="4">
    <source>
        <dbReference type="ARBA" id="ARBA00022723"/>
    </source>
</evidence>
<comment type="function">
    <text evidence="10">Necessary for normal cell division and for the maintenance of normal septation.</text>
</comment>
<keyword evidence="8 10" id="KW-0717">Septation</keyword>
<evidence type="ECO:0000313" key="13">
    <source>
        <dbReference type="Proteomes" id="UP001649381"/>
    </source>
</evidence>
<comment type="caution">
    <text evidence="12">The sequence shown here is derived from an EMBL/GenBank/DDBJ whole genome shotgun (WGS) entry which is preliminary data.</text>
</comment>
<evidence type="ECO:0000256" key="5">
    <source>
        <dbReference type="ARBA" id="ARBA00022741"/>
    </source>
</evidence>
<protein>
    <recommendedName>
        <fullName evidence="10">Probable GTP-binding protein EngB</fullName>
    </recommendedName>
</protein>
<keyword evidence="3 10" id="KW-0132">Cell division</keyword>
<comment type="similarity">
    <text evidence="2 10">Belongs to the TRAFAC class TrmE-Era-EngA-EngB-Septin-like GTPase superfamily. EngB GTPase family.</text>
</comment>
<evidence type="ECO:0000256" key="3">
    <source>
        <dbReference type="ARBA" id="ARBA00022618"/>
    </source>
</evidence>
<evidence type="ECO:0000256" key="9">
    <source>
        <dbReference type="ARBA" id="ARBA00023306"/>
    </source>
</evidence>
<comment type="cofactor">
    <cofactor evidence="1">
        <name>Mg(2+)</name>
        <dbReference type="ChEBI" id="CHEBI:18420"/>
    </cofactor>
</comment>
<keyword evidence="4" id="KW-0479">Metal-binding</keyword>
<dbReference type="Gene3D" id="3.40.50.300">
    <property type="entry name" value="P-loop containing nucleotide triphosphate hydrolases"/>
    <property type="match status" value="1"/>
</dbReference>
<dbReference type="InterPro" id="IPR030393">
    <property type="entry name" value="G_ENGB_dom"/>
</dbReference>
<dbReference type="PANTHER" id="PTHR11649">
    <property type="entry name" value="MSS1/TRME-RELATED GTP-BINDING PROTEIN"/>
    <property type="match status" value="1"/>
</dbReference>
<dbReference type="RefSeq" id="WP_236334303.1">
    <property type="nucleotide sequence ID" value="NZ_JAKIJS010000001.1"/>
</dbReference>
<feature type="domain" description="EngB-type G" evidence="11">
    <location>
        <begin position="22"/>
        <end position="193"/>
    </location>
</feature>
<dbReference type="CDD" id="cd01876">
    <property type="entry name" value="YihA_EngB"/>
    <property type="match status" value="1"/>
</dbReference>
<keyword evidence="5 10" id="KW-0547">Nucleotide-binding</keyword>
<dbReference type="NCBIfam" id="TIGR03598">
    <property type="entry name" value="GTPase_YsxC"/>
    <property type="match status" value="1"/>
</dbReference>
<evidence type="ECO:0000256" key="6">
    <source>
        <dbReference type="ARBA" id="ARBA00022842"/>
    </source>
</evidence>
<organism evidence="12 13">
    <name type="scientific">Pseudalkalibacillus berkeleyi</name>
    <dbReference type="NCBI Taxonomy" id="1069813"/>
    <lineage>
        <taxon>Bacteria</taxon>
        <taxon>Bacillati</taxon>
        <taxon>Bacillota</taxon>
        <taxon>Bacilli</taxon>
        <taxon>Bacillales</taxon>
        <taxon>Fictibacillaceae</taxon>
        <taxon>Pseudalkalibacillus</taxon>
    </lineage>
</organism>
<dbReference type="HAMAP" id="MF_00321">
    <property type="entry name" value="GTPase_EngB"/>
    <property type="match status" value="1"/>
</dbReference>
<keyword evidence="6" id="KW-0460">Magnesium</keyword>